<accession>A0A139XBL7</accession>
<evidence type="ECO:0000313" key="2">
    <source>
        <dbReference type="Proteomes" id="UP000076925"/>
    </source>
</evidence>
<organism evidence="1 2">
    <name type="scientific">Scytonema hofmannii PCC 7110</name>
    <dbReference type="NCBI Taxonomy" id="128403"/>
    <lineage>
        <taxon>Bacteria</taxon>
        <taxon>Bacillati</taxon>
        <taxon>Cyanobacteriota</taxon>
        <taxon>Cyanophyceae</taxon>
        <taxon>Nostocales</taxon>
        <taxon>Scytonemataceae</taxon>
        <taxon>Scytonema</taxon>
    </lineage>
</organism>
<dbReference type="Proteomes" id="UP000076925">
    <property type="component" value="Unassembled WGS sequence"/>
</dbReference>
<dbReference type="EMBL" id="ANNX02000020">
    <property type="protein sequence ID" value="KYC42097.1"/>
    <property type="molecule type" value="Genomic_DNA"/>
</dbReference>
<proteinExistence type="predicted"/>
<gene>
    <name evidence="1" type="ORF">WA1_19040</name>
</gene>
<dbReference type="STRING" id="128403.WA1_19040"/>
<dbReference type="RefSeq" id="WP_017741981.1">
    <property type="nucleotide sequence ID" value="NZ_KQ976354.1"/>
</dbReference>
<protein>
    <submittedName>
        <fullName evidence="1">Uncharacterized protein</fullName>
    </submittedName>
</protein>
<comment type="caution">
    <text evidence="1">The sequence shown here is derived from an EMBL/GenBank/DDBJ whole genome shotgun (WGS) entry which is preliminary data.</text>
</comment>
<reference evidence="1 2" key="1">
    <citation type="journal article" date="2013" name="Genome Biol. Evol.">
        <title>Genomes of Stigonematalean cyanobacteria (subsection V) and the evolution of oxygenic photosynthesis from prokaryotes to plastids.</title>
        <authorList>
            <person name="Dagan T."/>
            <person name="Roettger M."/>
            <person name="Stucken K."/>
            <person name="Landan G."/>
            <person name="Koch R."/>
            <person name="Major P."/>
            <person name="Gould S.B."/>
            <person name="Goremykin V.V."/>
            <person name="Rippka R."/>
            <person name="Tandeau de Marsac N."/>
            <person name="Gugger M."/>
            <person name="Lockhart P.J."/>
            <person name="Allen J.F."/>
            <person name="Brune I."/>
            <person name="Maus I."/>
            <person name="Puhler A."/>
            <person name="Martin W.F."/>
        </authorList>
    </citation>
    <scope>NUCLEOTIDE SEQUENCE [LARGE SCALE GENOMIC DNA]</scope>
    <source>
        <strain evidence="1 2">PCC 7110</strain>
    </source>
</reference>
<dbReference type="OrthoDB" id="9834573at2"/>
<keyword evidence="2" id="KW-1185">Reference proteome</keyword>
<name>A0A139XBL7_9CYAN</name>
<dbReference type="AlphaFoldDB" id="A0A139XBL7"/>
<evidence type="ECO:0000313" key="1">
    <source>
        <dbReference type="EMBL" id="KYC42097.1"/>
    </source>
</evidence>
<sequence length="208" mass="23449">MSARLALIIDLGDDFAIAGPVPRSHLSALESLLGYLHQCWQQDNFRVSDRSWSVIERIAALMPRVDKPGTFGFDVRKLAIERAESLFLGQIVAGEIKPCEVLELHSFTVKTKPPKKEGEPLTPADISIESSGLPDADIFASLINLDESIEGAWRIWSTFDAQTINAIIGQLNELRRDPQERLTEYLNQRFEEWKRENQQTYLQALGIG</sequence>